<proteinExistence type="predicted"/>
<evidence type="ECO:0000313" key="2">
    <source>
        <dbReference type="Proteomes" id="UP001150581"/>
    </source>
</evidence>
<gene>
    <name evidence="1" type="primary">OPI1_1</name>
    <name evidence="1" type="ORF">LPJ66_001337</name>
</gene>
<sequence>MCEPIAKRIDVTQLNTFACRQLDNLGYTAGEGSSNSSSSSRNNNSNINNYSTNANIGSSNLRKRTKDQAEQFSNSSSSSNNNGDIDIDDNGKNKHGARDMVPLMAEEATEQAHQPGRWRMVNLMASAKERALAYREDTMRRLKYCLDWIIYTTALLNQHMHDLRELLSSLRDGARIVFSDTAPEYASVATVGERGAEASLVDVRGAAVRLGRARKEIVGTVTRAVGVISQYAGSVLPGEARRQVRGLILGLPGRFGAADPVMASAGSSVGSPSIASTGGSPMGSPRQHPADVRPADVEATARRTLALASESFVMLGSLQKVFSNLYGNAERWIGGAQQPVPVPVPVEAVAGPAYREPLSNASLAAATSAASAASVPVRRPPRRLPPMNMTPVNAMASTATEADGSLVEIGERMRRMDMVHSADTNDRTAADTGPEVSYKRNRTREPTPS</sequence>
<organism evidence="1 2">
    <name type="scientific">Kickxella alabastrina</name>
    <dbReference type="NCBI Taxonomy" id="61397"/>
    <lineage>
        <taxon>Eukaryota</taxon>
        <taxon>Fungi</taxon>
        <taxon>Fungi incertae sedis</taxon>
        <taxon>Zoopagomycota</taxon>
        <taxon>Kickxellomycotina</taxon>
        <taxon>Kickxellomycetes</taxon>
        <taxon>Kickxellales</taxon>
        <taxon>Kickxellaceae</taxon>
        <taxon>Kickxella</taxon>
    </lineage>
</organism>
<name>A0ACC1ITW0_9FUNG</name>
<keyword evidence="2" id="KW-1185">Reference proteome</keyword>
<protein>
    <submittedName>
        <fullName evidence="1">Transcriptional regulator opi1</fullName>
    </submittedName>
</protein>
<dbReference type="Proteomes" id="UP001150581">
    <property type="component" value="Unassembled WGS sequence"/>
</dbReference>
<accession>A0ACC1ITW0</accession>
<reference evidence="1" key="1">
    <citation type="submission" date="2022-07" db="EMBL/GenBank/DDBJ databases">
        <title>Phylogenomic reconstructions and comparative analyses of Kickxellomycotina fungi.</title>
        <authorList>
            <person name="Reynolds N.K."/>
            <person name="Stajich J.E."/>
            <person name="Barry K."/>
            <person name="Grigoriev I.V."/>
            <person name="Crous P."/>
            <person name="Smith M.E."/>
        </authorList>
    </citation>
    <scope>NUCLEOTIDE SEQUENCE</scope>
    <source>
        <strain evidence="1">Benny 63K</strain>
    </source>
</reference>
<comment type="caution">
    <text evidence="1">The sequence shown here is derived from an EMBL/GenBank/DDBJ whole genome shotgun (WGS) entry which is preliminary data.</text>
</comment>
<evidence type="ECO:0000313" key="1">
    <source>
        <dbReference type="EMBL" id="KAJ1900645.1"/>
    </source>
</evidence>
<dbReference type="EMBL" id="JANBPG010000068">
    <property type="protein sequence ID" value="KAJ1900645.1"/>
    <property type="molecule type" value="Genomic_DNA"/>
</dbReference>